<dbReference type="RefSeq" id="XP_018248514.1">
    <property type="nucleotide sequence ID" value="XM_018400629.1"/>
</dbReference>
<reference evidence="2" key="2">
    <citation type="journal article" date="2010" name="Nature">
        <title>Comparative genomics reveals mobile pathogenicity chromosomes in Fusarium.</title>
        <authorList>
            <person name="Ma L.J."/>
            <person name="van der Does H.C."/>
            <person name="Borkovich K.A."/>
            <person name="Coleman J.J."/>
            <person name="Daboussi M.J."/>
            <person name="Di Pietro A."/>
            <person name="Dufresne M."/>
            <person name="Freitag M."/>
            <person name="Grabherr M."/>
            <person name="Henrissat B."/>
            <person name="Houterman P.M."/>
            <person name="Kang S."/>
            <person name="Shim W.B."/>
            <person name="Woloshuk C."/>
            <person name="Xie X."/>
            <person name="Xu J.R."/>
            <person name="Antoniw J."/>
            <person name="Baker S.E."/>
            <person name="Bluhm B.H."/>
            <person name="Breakspear A."/>
            <person name="Brown D.W."/>
            <person name="Butchko R.A."/>
            <person name="Chapman S."/>
            <person name="Coulson R."/>
            <person name="Coutinho P.M."/>
            <person name="Danchin E.G."/>
            <person name="Diener A."/>
            <person name="Gale L.R."/>
            <person name="Gardiner D.M."/>
            <person name="Goff S."/>
            <person name="Hammond-Kosack K.E."/>
            <person name="Hilburn K."/>
            <person name="Hua-Van A."/>
            <person name="Jonkers W."/>
            <person name="Kazan K."/>
            <person name="Kodira C.D."/>
            <person name="Koehrsen M."/>
            <person name="Kumar L."/>
            <person name="Lee Y.H."/>
            <person name="Li L."/>
            <person name="Manners J.M."/>
            <person name="Miranda-Saavedra D."/>
            <person name="Mukherjee M."/>
            <person name="Park G."/>
            <person name="Park J."/>
            <person name="Park S.Y."/>
            <person name="Proctor R.H."/>
            <person name="Regev A."/>
            <person name="Ruiz-Roldan M.C."/>
            <person name="Sain D."/>
            <person name="Sakthikumar S."/>
            <person name="Sykes S."/>
            <person name="Schwartz D.C."/>
            <person name="Turgeon B.G."/>
            <person name="Wapinski I."/>
            <person name="Yoder O."/>
            <person name="Young S."/>
            <person name="Zeng Q."/>
            <person name="Zhou S."/>
            <person name="Galagan J."/>
            <person name="Cuomo C.A."/>
            <person name="Kistler H.C."/>
            <person name="Rep M."/>
        </authorList>
    </citation>
    <scope>NUCLEOTIDE SEQUENCE [LARGE SCALE GENOMIC DNA]</scope>
    <source>
        <strain evidence="2">4287</strain>
    </source>
</reference>
<dbReference type="VEuPathDB" id="FungiDB:FOXG_20347"/>
<accession>A0A0J9VGU6</accession>
<dbReference type="EMBL" id="DS231708">
    <property type="protein sequence ID" value="KNB10469.1"/>
    <property type="molecule type" value="Genomic_DNA"/>
</dbReference>
<reference evidence="2" key="1">
    <citation type="submission" date="2007-04" db="EMBL/GenBank/DDBJ databases">
        <authorList>
            <consortium name="The Broad Institute Genome Sequencing Platform"/>
            <person name="Birren B."/>
            <person name="Lander E."/>
            <person name="Galagan J."/>
            <person name="Nusbaum C."/>
            <person name="Devon K."/>
            <person name="Ma L.-J."/>
            <person name="Jaffe D."/>
            <person name="Butler J."/>
            <person name="Alvarez P."/>
            <person name="Gnerre S."/>
            <person name="Grabherr M."/>
            <person name="Kleber M."/>
            <person name="Mauceli E."/>
            <person name="Brockman W."/>
            <person name="MacCallum I.A."/>
            <person name="Young S."/>
            <person name="LaButti K."/>
            <person name="DeCaprio D."/>
            <person name="Crawford M."/>
            <person name="Koehrsen M."/>
            <person name="Engels R."/>
            <person name="Montgomery P."/>
            <person name="Pearson M."/>
            <person name="Howarth C."/>
            <person name="Larson L."/>
            <person name="White J."/>
            <person name="O'Leary S."/>
            <person name="Kodira C."/>
            <person name="Zeng Q."/>
            <person name="Yandava C."/>
            <person name="Alvarado L."/>
            <person name="Kistler C."/>
            <person name="Shim W.-B."/>
            <person name="Kang S."/>
            <person name="Woloshuk C."/>
        </authorList>
    </citation>
    <scope>NUCLEOTIDE SEQUENCE</scope>
    <source>
        <strain evidence="2">4287</strain>
    </source>
</reference>
<organism evidence="2 3">
    <name type="scientific">Fusarium oxysporum f. sp. lycopersici (strain 4287 / CBS 123668 / FGSC 9935 / NRRL 34936)</name>
    <name type="common">Fusarium vascular wilt of tomato</name>
    <dbReference type="NCBI Taxonomy" id="426428"/>
    <lineage>
        <taxon>Eukaryota</taxon>
        <taxon>Fungi</taxon>
        <taxon>Dikarya</taxon>
        <taxon>Ascomycota</taxon>
        <taxon>Pezizomycotina</taxon>
        <taxon>Sordariomycetes</taxon>
        <taxon>Hypocreomycetidae</taxon>
        <taxon>Hypocreales</taxon>
        <taxon>Nectriaceae</taxon>
        <taxon>Fusarium</taxon>
        <taxon>Fusarium oxysporum species complex</taxon>
    </lineage>
</organism>
<dbReference type="GeneID" id="28961053"/>
<dbReference type="Proteomes" id="UP000009097">
    <property type="component" value="Unassembled WGS sequence"/>
</dbReference>
<feature type="domain" description="F-box" evidence="1">
    <location>
        <begin position="3"/>
        <end position="48"/>
    </location>
</feature>
<dbReference type="PROSITE" id="PS50181">
    <property type="entry name" value="FBOX"/>
    <property type="match status" value="1"/>
</dbReference>
<proteinExistence type="predicted"/>
<evidence type="ECO:0000259" key="1">
    <source>
        <dbReference type="PROSITE" id="PS50181"/>
    </source>
</evidence>
<dbReference type="KEGG" id="fox:FOXG_20347"/>
<protein>
    <recommendedName>
        <fullName evidence="1">F-box domain-containing protein</fullName>
    </recommendedName>
</protein>
<evidence type="ECO:0000313" key="3">
    <source>
        <dbReference type="Proteomes" id="UP000009097"/>
    </source>
</evidence>
<sequence length="519" mass="59080">MSTPSLSALPEEIQVQILGYVYKYSLIDLRLVSHTFARLITPIIFRAIRVRAYRDEPQRFIDIAMTEHLRCHVREVTCDTWTGSCPMNKRRELTDKFFQAVPFISMFPRLDTLNIRLEHDRSHIDHNTRLALLETLFHCLEGTWNMDDYVRRNTMSTPQPSTCECYPQAQTGIPLPIKTLTISNLIDVSGIKVLPAFQAVMNSGALKDLRISVADGGDLDDLDDSEVITTTQKGSQDIHHDLLDIVLTPSIASNLQVLSLFSSTPWGWFPNMDFRLIGANDLPNLKVLALGHFEFSQWWQVEWIGSLGIEKLYLDECTVLHSDHNRASIMPDACCTICQDEASELSDKGYFAQRVEGNAWREGSTYHTHTRWHHIFEHWANTMPNLRVFKIGQGWCLDDGAWKAIDPTYEGDFYEYVEEDHEAIFQPFQDTSHQHFECPLPLTTGTGIRRYGSEAVQGYGAVFPYVEHIEGGGYTYTDSPGDGKEFLNVSLGEKGKDKNAFDKFLTVVETRRKGLAGQE</sequence>
<dbReference type="InterPro" id="IPR001810">
    <property type="entry name" value="F-box_dom"/>
</dbReference>
<dbReference type="SUPFAM" id="SSF81383">
    <property type="entry name" value="F-box domain"/>
    <property type="match status" value="1"/>
</dbReference>
<dbReference type="InterPro" id="IPR036047">
    <property type="entry name" value="F-box-like_dom_sf"/>
</dbReference>
<dbReference type="AlphaFoldDB" id="A0A0J9VGU6"/>
<gene>
    <name evidence="2" type="ORF">FOXG_20347</name>
</gene>
<dbReference type="PANTHER" id="PTHR42057:SF2">
    <property type="entry name" value="F-BOX DOMAIN PROTEIN (AFU_ORTHOLOGUE AFUA_4G00200)-RELATED"/>
    <property type="match status" value="1"/>
</dbReference>
<dbReference type="OrthoDB" id="3140657at2759"/>
<evidence type="ECO:0000313" key="2">
    <source>
        <dbReference type="EMBL" id="KNB10469.1"/>
    </source>
</evidence>
<dbReference type="PANTHER" id="PTHR42057">
    <property type="entry name" value="F-BOX DOMAIN PROTEIN (AFU_ORTHOLOGUE AFUA_4G00200)"/>
    <property type="match status" value="1"/>
</dbReference>
<name>A0A0J9VGU6_FUSO4</name>